<evidence type="ECO:0000256" key="3">
    <source>
        <dbReference type="ARBA" id="ARBA00023043"/>
    </source>
</evidence>
<dbReference type="Proteomes" id="UP000594262">
    <property type="component" value="Unplaced"/>
</dbReference>
<feature type="compositionally biased region" description="Low complexity" evidence="7">
    <location>
        <begin position="1447"/>
        <end position="1459"/>
    </location>
</feature>
<dbReference type="Pfam" id="PF13606">
    <property type="entry name" value="Ank_3"/>
    <property type="match status" value="1"/>
</dbReference>
<feature type="compositionally biased region" description="Polar residues" evidence="7">
    <location>
        <begin position="1203"/>
        <end position="1216"/>
    </location>
</feature>
<feature type="compositionally biased region" description="Low complexity" evidence="7">
    <location>
        <begin position="1383"/>
        <end position="1393"/>
    </location>
</feature>
<feature type="region of interest" description="Disordered" evidence="7">
    <location>
        <begin position="749"/>
        <end position="825"/>
    </location>
</feature>
<accession>A0A7M5VE04</accession>
<feature type="repeat" description="ANK" evidence="5">
    <location>
        <begin position="374"/>
        <end position="406"/>
    </location>
</feature>
<feature type="repeat" description="ANK" evidence="5">
    <location>
        <begin position="540"/>
        <end position="572"/>
    </location>
</feature>
<dbReference type="GO" id="GO:0003723">
    <property type="term" value="F:RNA binding"/>
    <property type="evidence" value="ECO:0007669"/>
    <property type="project" value="UniProtKB-UniRule"/>
</dbReference>
<feature type="compositionally biased region" description="Polar residues" evidence="7">
    <location>
        <begin position="1"/>
        <end position="10"/>
    </location>
</feature>
<evidence type="ECO:0000256" key="5">
    <source>
        <dbReference type="PROSITE-ProRule" id="PRU00023"/>
    </source>
</evidence>
<feature type="repeat" description="ANK" evidence="5">
    <location>
        <begin position="206"/>
        <end position="238"/>
    </location>
</feature>
<feature type="region of interest" description="Disordered" evidence="7">
    <location>
        <begin position="1237"/>
        <end position="1273"/>
    </location>
</feature>
<dbReference type="InterPro" id="IPR004088">
    <property type="entry name" value="KH_dom_type_1"/>
</dbReference>
<feature type="repeat" description="ANK" evidence="5">
    <location>
        <begin position="307"/>
        <end position="339"/>
    </location>
</feature>
<feature type="compositionally biased region" description="Low complexity" evidence="7">
    <location>
        <begin position="1778"/>
        <end position="1792"/>
    </location>
</feature>
<evidence type="ECO:0000256" key="1">
    <source>
        <dbReference type="ARBA" id="ARBA00007662"/>
    </source>
</evidence>
<feature type="repeat" description="ANK" evidence="5">
    <location>
        <begin position="173"/>
        <end position="205"/>
    </location>
</feature>
<dbReference type="InterPro" id="IPR051631">
    <property type="entry name" value="Ankyrin-KH/SAM_domain"/>
</dbReference>
<proteinExistence type="inferred from homology"/>
<evidence type="ECO:0000313" key="11">
    <source>
        <dbReference type="Proteomes" id="UP000594262"/>
    </source>
</evidence>
<dbReference type="InterPro" id="IPR013761">
    <property type="entry name" value="SAM/pointed_sf"/>
</dbReference>
<keyword evidence="11" id="KW-1185">Reference proteome</keyword>
<feature type="compositionally biased region" description="Basic and acidic residues" evidence="7">
    <location>
        <begin position="1533"/>
        <end position="1557"/>
    </location>
</feature>
<feature type="region of interest" description="Disordered" evidence="7">
    <location>
        <begin position="1"/>
        <end position="33"/>
    </location>
</feature>
<protein>
    <submittedName>
        <fullName evidence="10">Uncharacterized protein</fullName>
    </submittedName>
</protein>
<feature type="compositionally biased region" description="Basic and acidic residues" evidence="7">
    <location>
        <begin position="1512"/>
        <end position="1525"/>
    </location>
</feature>
<feature type="region of interest" description="Disordered" evidence="7">
    <location>
        <begin position="1667"/>
        <end position="1686"/>
    </location>
</feature>
<comment type="similarity">
    <text evidence="1">Belongs to the BicC family.</text>
</comment>
<dbReference type="Gene3D" id="3.30.1370.10">
    <property type="entry name" value="K Homology domain, type 1"/>
    <property type="match status" value="1"/>
</dbReference>
<dbReference type="PANTHER" id="PTHR23206">
    <property type="entry name" value="MASK PROTEIN"/>
    <property type="match status" value="1"/>
</dbReference>
<feature type="repeat" description="ANK" evidence="5">
    <location>
        <begin position="340"/>
        <end position="372"/>
    </location>
</feature>
<feature type="compositionally biased region" description="Basic residues" evidence="7">
    <location>
        <begin position="664"/>
        <end position="682"/>
    </location>
</feature>
<dbReference type="PANTHER" id="PTHR23206:SF8">
    <property type="entry name" value="ANKYRIN REPEAT AND KH DOMAIN-CONTAINING 1"/>
    <property type="match status" value="1"/>
</dbReference>
<dbReference type="OrthoDB" id="20872at2759"/>
<feature type="compositionally biased region" description="Low complexity" evidence="7">
    <location>
        <begin position="1704"/>
        <end position="1719"/>
    </location>
</feature>
<dbReference type="GeneID" id="136821679"/>
<feature type="repeat" description="ANK" evidence="5">
    <location>
        <begin position="44"/>
        <end position="71"/>
    </location>
</feature>
<feature type="compositionally biased region" description="Low complexity" evidence="7">
    <location>
        <begin position="1304"/>
        <end position="1317"/>
    </location>
</feature>
<dbReference type="PROSITE" id="PS50088">
    <property type="entry name" value="ANK_REPEAT"/>
    <property type="match status" value="15"/>
</dbReference>
<feature type="compositionally biased region" description="Polar residues" evidence="7">
    <location>
        <begin position="1354"/>
        <end position="1371"/>
    </location>
</feature>
<dbReference type="InterPro" id="IPR036770">
    <property type="entry name" value="Ankyrin_rpt-contain_sf"/>
</dbReference>
<feature type="region of interest" description="Disordered" evidence="7">
    <location>
        <begin position="1770"/>
        <end position="1792"/>
    </location>
</feature>
<reference evidence="10" key="1">
    <citation type="submission" date="2021-01" db="UniProtKB">
        <authorList>
            <consortium name="EnsemblMetazoa"/>
        </authorList>
    </citation>
    <scope>IDENTIFICATION</scope>
</reference>
<keyword evidence="2" id="KW-0677">Repeat</keyword>
<organism evidence="10 11">
    <name type="scientific">Clytia hemisphaerica</name>
    <dbReference type="NCBI Taxonomy" id="252671"/>
    <lineage>
        <taxon>Eukaryota</taxon>
        <taxon>Metazoa</taxon>
        <taxon>Cnidaria</taxon>
        <taxon>Hydrozoa</taxon>
        <taxon>Hydroidolina</taxon>
        <taxon>Leptothecata</taxon>
        <taxon>Obeliida</taxon>
        <taxon>Clytiidae</taxon>
        <taxon>Clytia</taxon>
    </lineage>
</organism>
<dbReference type="InterPro" id="IPR004087">
    <property type="entry name" value="KH_dom"/>
</dbReference>
<feature type="compositionally biased region" description="Acidic residues" evidence="7">
    <location>
        <begin position="706"/>
        <end position="716"/>
    </location>
</feature>
<feature type="domain" description="K Homology" evidence="8">
    <location>
        <begin position="973"/>
        <end position="1045"/>
    </location>
</feature>
<feature type="compositionally biased region" description="Low complexity" evidence="7">
    <location>
        <begin position="1328"/>
        <end position="1341"/>
    </location>
</feature>
<feature type="compositionally biased region" description="Basic and acidic residues" evidence="7">
    <location>
        <begin position="1188"/>
        <end position="1197"/>
    </location>
</feature>
<evidence type="ECO:0000313" key="10">
    <source>
        <dbReference type="EnsemblMetazoa" id="CLYHEMP009209.1"/>
    </source>
</evidence>
<feature type="compositionally biased region" description="Low complexity" evidence="7">
    <location>
        <begin position="15"/>
        <end position="25"/>
    </location>
</feature>
<feature type="repeat" description="ANK" evidence="5">
    <location>
        <begin position="139"/>
        <end position="171"/>
    </location>
</feature>
<dbReference type="PROSITE" id="PS50084">
    <property type="entry name" value="KH_TYPE_1"/>
    <property type="match status" value="1"/>
</dbReference>
<feature type="repeat" description="ANK" evidence="5">
    <location>
        <begin position="507"/>
        <end position="539"/>
    </location>
</feature>
<keyword evidence="6" id="KW-0694">RNA-binding</keyword>
<dbReference type="Gene3D" id="1.25.40.20">
    <property type="entry name" value="Ankyrin repeat-containing domain"/>
    <property type="match status" value="5"/>
</dbReference>
<dbReference type="InterPro" id="IPR002110">
    <property type="entry name" value="Ankyrin_rpt"/>
</dbReference>
<dbReference type="SUPFAM" id="SSF47769">
    <property type="entry name" value="SAM/Pointed domain"/>
    <property type="match status" value="1"/>
</dbReference>
<keyword evidence="3 5" id="KW-0040">ANK repeat</keyword>
<dbReference type="Gene3D" id="1.10.150.50">
    <property type="entry name" value="Transcription Factor, Ets-1"/>
    <property type="match status" value="1"/>
</dbReference>
<feature type="region of interest" description="Disordered" evidence="7">
    <location>
        <begin position="654"/>
        <end position="731"/>
    </location>
</feature>
<feature type="region of interest" description="Disordered" evidence="7">
    <location>
        <begin position="1188"/>
        <end position="1216"/>
    </location>
</feature>
<dbReference type="EnsemblMetazoa" id="CLYHEMT009209.1">
    <property type="protein sequence ID" value="CLYHEMP009209.1"/>
    <property type="gene ID" value="CLYHEMG009209"/>
</dbReference>
<dbReference type="PRINTS" id="PR01415">
    <property type="entry name" value="ANKYRIN"/>
</dbReference>
<evidence type="ECO:0000259" key="9">
    <source>
        <dbReference type="SMART" id="SM00454"/>
    </source>
</evidence>
<dbReference type="SMART" id="SM00454">
    <property type="entry name" value="SAM"/>
    <property type="match status" value="1"/>
</dbReference>
<keyword evidence="4" id="KW-0175">Coiled coil</keyword>
<dbReference type="RefSeq" id="XP_066934019.1">
    <property type="nucleotide sequence ID" value="XM_067077918.1"/>
</dbReference>
<name>A0A7M5VE04_9CNID</name>
<evidence type="ECO:0000259" key="8">
    <source>
        <dbReference type="SMART" id="SM00322"/>
    </source>
</evidence>
<evidence type="ECO:0000256" key="2">
    <source>
        <dbReference type="ARBA" id="ARBA00022737"/>
    </source>
</evidence>
<feature type="compositionally biased region" description="Polar residues" evidence="7">
    <location>
        <begin position="1416"/>
        <end position="1429"/>
    </location>
</feature>
<dbReference type="SMART" id="SM00322">
    <property type="entry name" value="KH"/>
    <property type="match status" value="1"/>
</dbReference>
<dbReference type="InterPro" id="IPR036612">
    <property type="entry name" value="KH_dom_type_1_sf"/>
</dbReference>
<feature type="domain" description="SAM" evidence="9">
    <location>
        <begin position="1577"/>
        <end position="1642"/>
    </location>
</feature>
<feature type="region of interest" description="Disordered" evidence="7">
    <location>
        <begin position="1697"/>
        <end position="1720"/>
    </location>
</feature>
<feature type="repeat" description="ANK" evidence="5">
    <location>
        <begin position="407"/>
        <end position="439"/>
    </location>
</feature>
<evidence type="ECO:0000256" key="4">
    <source>
        <dbReference type="ARBA" id="ARBA00023054"/>
    </source>
</evidence>
<feature type="repeat" description="ANK" evidence="5">
    <location>
        <begin position="473"/>
        <end position="501"/>
    </location>
</feature>
<dbReference type="SUPFAM" id="SSF54791">
    <property type="entry name" value="Eukaryotic type KH-domain (KH-domain type I)"/>
    <property type="match status" value="1"/>
</dbReference>
<feature type="repeat" description="ANK" evidence="5">
    <location>
        <begin position="240"/>
        <end position="272"/>
    </location>
</feature>
<feature type="region of interest" description="Disordered" evidence="7">
    <location>
        <begin position="1447"/>
        <end position="1569"/>
    </location>
</feature>
<dbReference type="Pfam" id="PF00023">
    <property type="entry name" value="Ank"/>
    <property type="match status" value="3"/>
</dbReference>
<feature type="compositionally biased region" description="Polar residues" evidence="7">
    <location>
        <begin position="693"/>
        <end position="702"/>
    </location>
</feature>
<dbReference type="Pfam" id="PF12796">
    <property type="entry name" value="Ank_2"/>
    <property type="match status" value="5"/>
</dbReference>
<dbReference type="SUPFAM" id="SSF48403">
    <property type="entry name" value="Ankyrin repeat"/>
    <property type="match status" value="2"/>
</dbReference>
<feature type="region of interest" description="Disordered" evidence="7">
    <location>
        <begin position="1285"/>
        <end position="1434"/>
    </location>
</feature>
<evidence type="ECO:0000256" key="7">
    <source>
        <dbReference type="SAM" id="MobiDB-lite"/>
    </source>
</evidence>
<sequence length="1902" mass="211238">MNETKGQPSDGTAGDISDSDSQSSDVENALPSINEPDVSLDEMLSLACRQGKLDIVQLLLQSGAHVNHRNKAGNTPLLEACSQGHVTVANYLLENGSKIDAPTETTLDSALTWACTLGNTCIVDALLVKNADVEHRTKDGCTALMFACLAGHRDVAEKLLDASSEINVESESNKDSPLTFACWKGHYDVVELLLQRSANIEHRTKEGFSPLMFAALGGHSKVAHKLLQTDAQVNVPSGSNNDIPLTSACWKGHHNVVKLLLDYESNIEHRTKDGCTPLMLAAREGHIYVADLLLKNNAQVNVPSGSENNIPLTLACWKGHWDVVRLLLDHNSDIEHRNKAGCTPLMLASREGHYETTALLLEKGAQVNVPSGSNDDTPLTLACWKGHKNVVLLLLDAKSNIDHQTKTGCTPLMEATREGHKDVAEILLNHNADVELPDNYGQSPLFMACWKGHRNVADLLLNRNAYRDCRTKTGITPLFQACRENHISIVELLLEYGAGVNTPFPNSRENPLTLCAEKGHQELVGLLLMKGATLDCQTKKGCTPIFLSCKEGHLEISKVLLNQGANLETPDCRGNTPIMAAFKNGHVNLVEWLINLVHHLPSDELCHKILMSIVDDKEKEVVVQQRSKCLAIIQEMKKKRELLALKNAQNLVQELDDERDREEKKKKKKAAKRRKQNNRKKNKDGDGEVKINADSTKINGLSNHDDEFDDQDEEENKDNLTPTENRVKVGDEKPVVDVLKISEIPTMPESRKEFLRNNHQQNGRNKNVRKNAETPNNVDHKSKNSKNKTTKQRSNNQQANISTKLEVDTSSDTTSSSGRLSERSSPIEMIQLLSNRLSFPTNTANLNRQLPKTSGVCTQSSSTSGPSRIAVSSQTERILTNSYHSTISNRPPPLPSSHALPITSVAVTTFAQSTSTFSDPRMEVRNIAPPEVRHFSGGWDDDLDNHPNSATSRNSSFDEYREADWKEISRTPKMVFYEMTVPNSYCGRVIGKGGRKINLITEDSGAQITIDKPPTNIVPQNRIITIKGAPGNAEKARQLVTKALNTPSLTNLEIVPQAPQQTAIIRPLIPPAEIAALLENVQPQEPPSPQVKRPKPLPSSEVRPLISYSKVAKASSTLDELEKEIETKCKVGDEQSSVEDEEQTIYAQEQKQVLVDEKPRIADSVDENLAEPISPVIPVATKSTKISLDEAKARDQNDEVPLDSTTRTTTRDQNPFKTSSSFDSTFFYYDSYNLRKTSEPNTMSKSKSFQFGDEKQSNSADGWPVSSGSTQTSISLLQQQQDLNTGLDRNRSISWTGQPKIELSPTEKSSSSTRSMSIDQLESGIEKSSNSNSWTRASSTNEIEDEQVFGDDVTSWQSTNKQLDSTNSSSAGAIGANDQYDISSSPTSSVSSSKVELTTYFDNDSGVGGSNPLDMTPTSLNEQPPTYNEQPPYLETNLESQPWYQARSAYSAPSSPALPRNADHLHRSRGSSPRSAAIRSHPSMDGINNRPWPKNSKPDDIGWNSFQNQQARRTEPNIRSPDNHDSGLSSPRSTDRDSRQTKERQVIGHTKSVEDPSQRTTEIKQPVTPISKSWSAERFQDVRTLPDLMKQLSLEKYTIKLEQSGITMETIINLNESDLQAHEIPKGPRLKILKACQVIKSQQKQHQQSVSMKAVHNNTINSIVASSNNALPAHPPTQQPPSSNPLEQQNIVQQQANVSSLQAHLQQQTPPLIQQHQQQSVSTNNFFSNIPLQQHQQQQQTTVTSFIQQPANRGFEQPQSTLHTMTTSPHIAFSPHKQSSIQQQHQIQQQFSQQFQRYPDYLSYAPPPPAAQPQLPPQQQNYNFVMANTQQQQQQQPQQQQQFMTSQTNPIMATCDDFGSVNFQPHNTAPNEPLHQNQTLLTHPYIYPADNQQAYYYFHPQN</sequence>
<feature type="region of interest" description="Disordered" evidence="7">
    <location>
        <begin position="851"/>
        <end position="874"/>
    </location>
</feature>
<dbReference type="PROSITE" id="PS50297">
    <property type="entry name" value="ANK_REP_REGION"/>
    <property type="match status" value="12"/>
</dbReference>
<feature type="compositionally biased region" description="Pro residues" evidence="7">
    <location>
        <begin position="1673"/>
        <end position="1683"/>
    </location>
</feature>
<feature type="repeat" description="ANK" evidence="5">
    <location>
        <begin position="72"/>
        <end position="104"/>
    </location>
</feature>
<dbReference type="Pfam" id="PF00013">
    <property type="entry name" value="KH_1"/>
    <property type="match status" value="1"/>
</dbReference>
<dbReference type="InterPro" id="IPR001660">
    <property type="entry name" value="SAM"/>
</dbReference>
<feature type="repeat" description="ANK" evidence="5">
    <location>
        <begin position="440"/>
        <end position="472"/>
    </location>
</feature>
<dbReference type="Pfam" id="PF07647">
    <property type="entry name" value="SAM_2"/>
    <property type="match status" value="1"/>
</dbReference>
<dbReference type="SMART" id="SM00248">
    <property type="entry name" value="ANK"/>
    <property type="match status" value="17"/>
</dbReference>
<feature type="repeat" description="ANK" evidence="5">
    <location>
        <begin position="273"/>
        <end position="305"/>
    </location>
</feature>
<feature type="compositionally biased region" description="Polar residues" evidence="7">
    <location>
        <begin position="1239"/>
        <end position="1249"/>
    </location>
</feature>
<evidence type="ECO:0000256" key="6">
    <source>
        <dbReference type="PROSITE-ProRule" id="PRU00117"/>
    </source>
</evidence>
<feature type="compositionally biased region" description="Low complexity" evidence="7">
    <location>
        <begin position="808"/>
        <end position="819"/>
    </location>
</feature>